<dbReference type="AlphaFoldDB" id="A0A667G6R4"/>
<reference evidence="1" key="2">
    <citation type="submission" date="2025-09" db="UniProtKB">
        <authorList>
            <consortium name="Ensembl"/>
        </authorList>
    </citation>
    <scope>IDENTIFICATION</scope>
</reference>
<dbReference type="Proteomes" id="UP000472241">
    <property type="component" value="Unplaced"/>
</dbReference>
<protein>
    <submittedName>
        <fullName evidence="1">Uncharacterized protein</fullName>
    </submittedName>
</protein>
<organism evidence="1 2">
    <name type="scientific">Lynx canadensis</name>
    <name type="common">Canada lynx</name>
    <name type="synonym">Felis canadensis</name>
    <dbReference type="NCBI Taxonomy" id="61383"/>
    <lineage>
        <taxon>Eukaryota</taxon>
        <taxon>Metazoa</taxon>
        <taxon>Chordata</taxon>
        <taxon>Craniata</taxon>
        <taxon>Vertebrata</taxon>
        <taxon>Euteleostomi</taxon>
        <taxon>Mammalia</taxon>
        <taxon>Eutheria</taxon>
        <taxon>Laurasiatheria</taxon>
        <taxon>Carnivora</taxon>
        <taxon>Feliformia</taxon>
        <taxon>Felidae</taxon>
        <taxon>Felinae</taxon>
        <taxon>Lynx</taxon>
    </lineage>
</organism>
<accession>A0A667G6R4</accession>
<keyword evidence="2" id="KW-1185">Reference proteome</keyword>
<evidence type="ECO:0000313" key="2">
    <source>
        <dbReference type="Proteomes" id="UP000472241"/>
    </source>
</evidence>
<name>A0A667G6R4_LYNCA</name>
<dbReference type="Gene3D" id="3.90.1200.10">
    <property type="match status" value="1"/>
</dbReference>
<evidence type="ECO:0000313" key="1">
    <source>
        <dbReference type="Ensembl" id="ENSLCNP00005010891.1"/>
    </source>
</evidence>
<reference evidence="1" key="1">
    <citation type="submission" date="2025-08" db="UniProtKB">
        <authorList>
            <consortium name="Ensembl"/>
        </authorList>
    </citation>
    <scope>IDENTIFICATION</scope>
</reference>
<dbReference type="Ensembl" id="ENSLCNT00005012211.1">
    <property type="protein sequence ID" value="ENSLCNP00005010891.1"/>
    <property type="gene ID" value="ENSLCNG00005007124.1"/>
</dbReference>
<dbReference type="SUPFAM" id="SSF56112">
    <property type="entry name" value="Protein kinase-like (PK-like)"/>
    <property type="match status" value="1"/>
</dbReference>
<proteinExistence type="predicted"/>
<sequence length="74" mass="8553">MGRYFSPIPTAFTEVMEKEVKIVKSVCTGFSYLWGLWALIKAKYSTVEFDFPEYTIVRFNKDFKMKPAVTVLSA</sequence>
<dbReference type="InterPro" id="IPR011009">
    <property type="entry name" value="Kinase-like_dom_sf"/>
</dbReference>